<gene>
    <name evidence="1" type="ORF">H3Z74_05965</name>
</gene>
<reference evidence="1 2" key="1">
    <citation type="submission" date="2020-09" db="EMBL/GenBank/DDBJ databases">
        <title>Sphingomonas sp., a new species isolated from pork steak.</title>
        <authorList>
            <person name="Heidler von Heilborn D."/>
        </authorList>
    </citation>
    <scope>NUCLEOTIDE SEQUENCE [LARGE SCALE GENOMIC DNA]</scope>
    <source>
        <strain evidence="2">S8-3T</strain>
    </source>
</reference>
<organism evidence="1 2">
    <name type="scientific">Sphingomonas alpina</name>
    <dbReference type="NCBI Taxonomy" id="653931"/>
    <lineage>
        <taxon>Bacteria</taxon>
        <taxon>Pseudomonadati</taxon>
        <taxon>Pseudomonadota</taxon>
        <taxon>Alphaproteobacteria</taxon>
        <taxon>Sphingomonadales</taxon>
        <taxon>Sphingomonadaceae</taxon>
        <taxon>Sphingomonas</taxon>
    </lineage>
</organism>
<dbReference type="InterPro" id="IPR018724">
    <property type="entry name" value="2OG-Fe_dioxygenase"/>
</dbReference>
<keyword evidence="1" id="KW-0223">Dioxygenase</keyword>
<dbReference type="KEGG" id="spap:H3Z74_05965"/>
<dbReference type="Gene3D" id="2.60.120.620">
    <property type="entry name" value="q2cbj1_9rhob like domain"/>
    <property type="match status" value="1"/>
</dbReference>
<dbReference type="AlphaFoldDB" id="A0A7H0LM35"/>
<protein>
    <submittedName>
        <fullName evidence="1">2OG-Fe dioxygenase family protein</fullName>
    </submittedName>
</protein>
<keyword evidence="1" id="KW-0560">Oxidoreductase</keyword>
<evidence type="ECO:0000313" key="2">
    <source>
        <dbReference type="Proteomes" id="UP000516148"/>
    </source>
</evidence>
<evidence type="ECO:0000313" key="1">
    <source>
        <dbReference type="EMBL" id="QNQ10738.1"/>
    </source>
</evidence>
<sequence>MADGGRYRRRRHAALAITPDAITRKPHQPHFQSRDYNQLNGDVQRWFEPMDDAIADSAMMHRLLRGATLCFEAAGEGALAAHWHVELHQFRIETTARNPGRPTPEGMHRDGVDWVLVMLIDRLNADEGVTEIQVAGRPEMDRFTLAAAGDTVLLDDHRVMHGVTPIRPIDTDMPAYRDVFVATWRAEGSG</sequence>
<keyword evidence="2" id="KW-1185">Reference proteome</keyword>
<dbReference type="RefSeq" id="WP_187763028.1">
    <property type="nucleotide sequence ID" value="NZ_CP061038.1"/>
</dbReference>
<dbReference type="GO" id="GO:0051213">
    <property type="term" value="F:dioxygenase activity"/>
    <property type="evidence" value="ECO:0007669"/>
    <property type="project" value="UniProtKB-KW"/>
</dbReference>
<name>A0A7H0LM35_9SPHN</name>
<accession>A0A7H0LM35</accession>
<proteinExistence type="predicted"/>
<dbReference type="EMBL" id="CP061038">
    <property type="protein sequence ID" value="QNQ10738.1"/>
    <property type="molecule type" value="Genomic_DNA"/>
</dbReference>
<dbReference type="Proteomes" id="UP000516148">
    <property type="component" value="Chromosome"/>
</dbReference>
<dbReference type="Pfam" id="PF10014">
    <property type="entry name" value="2OG-Fe_Oxy_2"/>
    <property type="match status" value="1"/>
</dbReference>